<dbReference type="InterPro" id="IPR008974">
    <property type="entry name" value="TRAF-like"/>
</dbReference>
<accession>A0A1D6FSY9</accession>
<dbReference type="PANTHER" id="PTHR47477:SF19">
    <property type="entry name" value="TRAF-LIKE SUPERFAMILY PROTEIN"/>
    <property type="match status" value="1"/>
</dbReference>
<feature type="compositionally biased region" description="Polar residues" evidence="1">
    <location>
        <begin position="1007"/>
        <end position="1016"/>
    </location>
</feature>
<dbReference type="PROSITE" id="PS50144">
    <property type="entry name" value="MATH"/>
    <property type="match status" value="1"/>
</dbReference>
<dbReference type="Gene3D" id="2.60.210.10">
    <property type="entry name" value="Apoptosis, Tumor Necrosis Factor Receptor Associated Protein 2, Chain A"/>
    <property type="match status" value="1"/>
</dbReference>
<keyword evidence="2" id="KW-0812">Transmembrane</keyword>
<keyword evidence="2" id="KW-1133">Transmembrane helix</keyword>
<proteinExistence type="predicted"/>
<sequence>MAGSAVTDDSAASTTGMRDDERSLSGESFSEWRSCERADSDTPSTSPPFWDSDGDDDDPAGWEEDEKVQMETWKKGDGGPKPSELFGRYTWRIENFSKEKKREMKSIFLYILKDVMSLIIFHYSFALLIMTNFSQVPTIIILTLSSGINHVSFVDTLHRFWKKEHDWGWKKFMELSKIQDGFLVDDVLEIIAQVQVIREKVDRPFRCLDRPYRRELIRIYMTNVEQIYRRFIEERRSKLSKLIEDKIKWSSFRAFWSAIDPNTRHRMSREKTDTILKMLVKQFFVEKEVTSTLVMDSLYTSLKALEYQMKGRKGKTKLADLEELPAPMVHVDMDMFILADDVIALLERAALEPLPCQPLAPKDDKTSQPRMKVSTFLALEPRINYVRTIFLLVSHAYLQDGSSGEVYNVSMEREERRLTELGQKILETFVLSHIFSGIEVAYQEAVALKRQEELIREEEEEAGLLEHQMKGKRGGGVNEKDKRAKKKQTKQKKNRKAKDKERDEKCEVKILERLRDETAIDNSDGLPSQVEVIAKIDALEEGSSDGSDMSNRGKNQRNKGLSIISFAEEGDGLPSTSNVTGGLGRNSSGCCTAPKLDQDTVLLTLRDRLRKLGQRLHEKNIEGQKLLKKHFEARDAKAKEEPSDSSNSLDKPPDVPEIPVHSSEDTVDLKVNGTPKKDASVVNPVLEDSVSGIPVTANNEPVPSPTTTKMDPVSNKVNGSSLKMKVTMASPCSKSHPADMDKDASLPSKSPRTNRAAPVPPKLPSADKATLVPSKLPSVDKATPVPQKSPLVNKVAQARPKSPAVDKATPHRPKSPAVDKATPVRSQSPAVDKATLVRPQSPAVDKATPVRPQSAAVDKATPVRPKSPAIDKATPIAPKSPPVDKASPALPKSLSGAKDALFPSRSLQIDKFTPAAPRLSQDDKAALPSSEQSHISPATSSEAQGATTRKVTTTTSLSEAAAAWRPSSAPVLPTPRSTGPAASHIQTSTLLSRSMSEAAGRRPVNDPSFSAPSYTPQTYRNAIIGKSGLSMTSASLAYQPSSLDQDTAPSRPLSAYASSTVMMPPAGRSDQSSARHGFKSGPGKLEAHDGWQQWKGDSNVDMHLWRDHAPYQQMTNSQAYEQSRRDDTYQQACSRGTEKFSRHAGLQARQQFQTETPASHVWHQPQGPVAEEFPHLDIINDLLEEDQINGSIPESFRQDYNVFGLPFSPRGNLSDMEMASVRSPARFNSPKYDGGLSGAYDMNAVNGLRERQFPSLDIYSNGLSDVSASKPWLNGSASPSVSLGVNTNGYHPQVGEYLGGGVNGVSLWRRHANGRW</sequence>
<keyword evidence="2" id="KW-0472">Membrane</keyword>
<reference evidence="3" key="1">
    <citation type="submission" date="2015-12" db="EMBL/GenBank/DDBJ databases">
        <title>Update maize B73 reference genome by single molecule sequencing technologies.</title>
        <authorList>
            <consortium name="Maize Genome Sequencing Project"/>
            <person name="Ware D."/>
        </authorList>
    </citation>
    <scope>NUCLEOTIDE SEQUENCE</scope>
    <source>
        <tissue evidence="3">Seedling</tissue>
    </source>
</reference>
<dbReference type="InterPro" id="IPR055327">
    <property type="entry name" value="TRAF1A/B"/>
</dbReference>
<feature type="compositionally biased region" description="Polar residues" evidence="1">
    <location>
        <begin position="929"/>
        <end position="946"/>
    </location>
</feature>
<feature type="compositionally biased region" description="Polar residues" evidence="1">
    <location>
        <begin position="984"/>
        <end position="995"/>
    </location>
</feature>
<dbReference type="ExpressionAtlas" id="A0A1D6FSY9">
    <property type="expression patterns" value="baseline and differential"/>
</dbReference>
<feature type="compositionally biased region" description="Basic and acidic residues" evidence="1">
    <location>
        <begin position="633"/>
        <end position="642"/>
    </location>
</feature>
<evidence type="ECO:0000313" key="3">
    <source>
        <dbReference type="EMBL" id="AQK94690.1"/>
    </source>
</evidence>
<feature type="transmembrane region" description="Helical" evidence="2">
    <location>
        <begin position="107"/>
        <end position="130"/>
    </location>
</feature>
<protein>
    <submittedName>
        <fullName evidence="3">TRAF-like superfamily protein</fullName>
    </submittedName>
</protein>
<evidence type="ECO:0000256" key="2">
    <source>
        <dbReference type="SAM" id="Phobius"/>
    </source>
</evidence>
<dbReference type="SUPFAM" id="SSF49599">
    <property type="entry name" value="TRAF domain-like"/>
    <property type="match status" value="1"/>
</dbReference>
<feature type="region of interest" description="Disordered" evidence="1">
    <location>
        <begin position="460"/>
        <end position="502"/>
    </location>
</feature>
<dbReference type="InParanoid" id="A0A1D6FSY9"/>
<dbReference type="IntAct" id="A0A1D6FSY9">
    <property type="interactions" value="2"/>
</dbReference>
<feature type="region of interest" description="Disordered" evidence="1">
    <location>
        <begin position="1061"/>
        <end position="1090"/>
    </location>
</feature>
<feature type="region of interest" description="Disordered" evidence="1">
    <location>
        <begin position="633"/>
        <end position="1016"/>
    </location>
</feature>
<name>A0A1D6FSY9_MAIZE</name>
<feature type="compositionally biased region" description="Acidic residues" evidence="1">
    <location>
        <begin position="52"/>
        <end position="63"/>
    </location>
</feature>
<dbReference type="EMBL" id="CM000784">
    <property type="protein sequence ID" value="AQK94690.1"/>
    <property type="molecule type" value="Genomic_DNA"/>
</dbReference>
<dbReference type="InterPro" id="IPR002083">
    <property type="entry name" value="MATH/TRAF_dom"/>
</dbReference>
<dbReference type="CDD" id="cd00121">
    <property type="entry name" value="MATH"/>
    <property type="match status" value="1"/>
</dbReference>
<dbReference type="Pfam" id="PF00917">
    <property type="entry name" value="MATH"/>
    <property type="match status" value="1"/>
</dbReference>
<gene>
    <name evidence="3" type="ORF">ZEAMMB73_Zm00001d010716</name>
</gene>
<dbReference type="STRING" id="4577.A0A1D6FSY9"/>
<organism evidence="3">
    <name type="scientific">Zea mays</name>
    <name type="common">Maize</name>
    <dbReference type="NCBI Taxonomy" id="4577"/>
    <lineage>
        <taxon>Eukaryota</taxon>
        <taxon>Viridiplantae</taxon>
        <taxon>Streptophyta</taxon>
        <taxon>Embryophyta</taxon>
        <taxon>Tracheophyta</taxon>
        <taxon>Spermatophyta</taxon>
        <taxon>Magnoliopsida</taxon>
        <taxon>Liliopsida</taxon>
        <taxon>Poales</taxon>
        <taxon>Poaceae</taxon>
        <taxon>PACMAD clade</taxon>
        <taxon>Panicoideae</taxon>
        <taxon>Andropogonodae</taxon>
        <taxon>Andropogoneae</taxon>
        <taxon>Tripsacinae</taxon>
        <taxon>Zea</taxon>
    </lineage>
</organism>
<feature type="region of interest" description="Disordered" evidence="1">
    <location>
        <begin position="1"/>
        <end position="63"/>
    </location>
</feature>
<feature type="compositionally biased region" description="Polar residues" evidence="1">
    <location>
        <begin position="696"/>
        <end position="721"/>
    </location>
</feature>
<dbReference type="PANTHER" id="PTHR47477">
    <property type="entry name" value="TNF RECEPTOR-ASSOCIATED FACTOR HOMOLOG 1A"/>
    <property type="match status" value="1"/>
</dbReference>
<evidence type="ECO:0000256" key="1">
    <source>
        <dbReference type="SAM" id="MobiDB-lite"/>
    </source>
</evidence>
<feature type="compositionally biased region" description="Low complexity" evidence="1">
    <location>
        <begin position="947"/>
        <end position="963"/>
    </location>
</feature>
<feature type="compositionally biased region" description="Basic residues" evidence="1">
    <location>
        <begin position="483"/>
        <end position="497"/>
    </location>
</feature>